<dbReference type="InterPro" id="IPR003591">
    <property type="entry name" value="Leu-rich_rpt_typical-subtyp"/>
</dbReference>
<evidence type="ECO:0000256" key="3">
    <source>
        <dbReference type="SAM" id="Phobius"/>
    </source>
</evidence>
<keyword evidence="2" id="KW-0677">Repeat</keyword>
<sequence>PTDVENISKNETPLTSKLCVECSCNKDAGVFDCRTKQVGPNSFSLEEWQSLSKSDFDVQSILLVSSGLEAVSRFSPMNVTLLDLSHNEIATIEASCFANLTLLEVLDLSHNRLNSEALNPDVFAGHYSTIQYKPLKNLRVLRLGANELHSLNPDLFEHLPVLEELSLELNPFKVIDQQSEIAIASIDRLVSLDLSYMELEDIPKYLFHTPRGLRYLNLTGNLLQQVPAALSYATNLTWLSIDENPIHSIVVGAEFPQMKQLTFLSLSYMSQLKVIGRGAFRGLEALQEVHITNNPHLTLLHGQAFLRNDTNNPERLEWPPVKRLYLHNNNISYLDAQLLVQWDAMEVIDIRANPWACDCSNRWLLLSLLPIIERTTPAILNNINCKSPEQMAGLSMVDLEHKHTRMRCPDEAGNNPSNDGTLLMGLLIGVLLAIPLTASVWCLYKRGCFGLFGSAQPAAYSRAFYSTTTLNKELEGECWVGGISTHFCLKFGILLWICLRNFGAQRWSFDNGLYLRLMHQCCKPSINGTKWCSEGRI</sequence>
<dbReference type="PRINTS" id="PR00019">
    <property type="entry name" value="LEURICHRPT"/>
</dbReference>
<dbReference type="Pfam" id="PF13855">
    <property type="entry name" value="LRR_8"/>
    <property type="match status" value="3"/>
</dbReference>
<dbReference type="SMART" id="SM00369">
    <property type="entry name" value="LRR_TYP"/>
    <property type="match status" value="9"/>
</dbReference>
<evidence type="ECO:0000313" key="4">
    <source>
        <dbReference type="EnsemblMetazoa" id="AEPI007619-PA"/>
    </source>
</evidence>
<dbReference type="PANTHER" id="PTHR24366">
    <property type="entry name" value="IG(IMMUNOGLOBULIN) AND LRR(LEUCINE RICH REPEAT) DOMAINS"/>
    <property type="match status" value="1"/>
</dbReference>
<dbReference type="PANTHER" id="PTHR24366:SF168">
    <property type="entry name" value="GH22922P-RELATED"/>
    <property type="match status" value="1"/>
</dbReference>
<feature type="transmembrane region" description="Helical" evidence="3">
    <location>
        <begin position="422"/>
        <end position="444"/>
    </location>
</feature>
<dbReference type="AlphaFoldDB" id="A0A182PL02"/>
<keyword evidence="5" id="KW-1185">Reference proteome</keyword>
<protein>
    <recommendedName>
        <fullName evidence="6">LRRCT domain-containing protein</fullName>
    </recommendedName>
</protein>
<dbReference type="SUPFAM" id="SSF52058">
    <property type="entry name" value="L domain-like"/>
    <property type="match status" value="1"/>
</dbReference>
<keyword evidence="3" id="KW-0812">Transmembrane</keyword>
<reference evidence="5" key="1">
    <citation type="submission" date="2013-03" db="EMBL/GenBank/DDBJ databases">
        <title>The Genome Sequence of Anopheles epiroticus epiroticus2.</title>
        <authorList>
            <consortium name="The Broad Institute Genomics Platform"/>
            <person name="Neafsey D.E."/>
            <person name="Howell P."/>
            <person name="Walker B."/>
            <person name="Young S.K."/>
            <person name="Zeng Q."/>
            <person name="Gargeya S."/>
            <person name="Fitzgerald M."/>
            <person name="Haas B."/>
            <person name="Abouelleil A."/>
            <person name="Allen A.W."/>
            <person name="Alvarado L."/>
            <person name="Arachchi H.M."/>
            <person name="Berlin A.M."/>
            <person name="Chapman S.B."/>
            <person name="Gainer-Dewar J."/>
            <person name="Goldberg J."/>
            <person name="Griggs A."/>
            <person name="Gujja S."/>
            <person name="Hansen M."/>
            <person name="Howarth C."/>
            <person name="Imamovic A."/>
            <person name="Ireland A."/>
            <person name="Larimer J."/>
            <person name="McCowan C."/>
            <person name="Murphy C."/>
            <person name="Pearson M."/>
            <person name="Poon T.W."/>
            <person name="Priest M."/>
            <person name="Roberts A."/>
            <person name="Saif S."/>
            <person name="Shea T."/>
            <person name="Sisk P."/>
            <person name="Sykes S."/>
            <person name="Wortman J."/>
            <person name="Nusbaum C."/>
            <person name="Birren B."/>
        </authorList>
    </citation>
    <scope>NUCLEOTIDE SEQUENCE [LARGE SCALE GENOMIC DNA]</scope>
    <source>
        <strain evidence="5">Epiroticus2</strain>
    </source>
</reference>
<evidence type="ECO:0000256" key="2">
    <source>
        <dbReference type="ARBA" id="ARBA00022737"/>
    </source>
</evidence>
<dbReference type="EnsemblMetazoa" id="AEPI007619-RA">
    <property type="protein sequence ID" value="AEPI007619-PA"/>
    <property type="gene ID" value="AEPI007619"/>
</dbReference>
<evidence type="ECO:0008006" key="6">
    <source>
        <dbReference type="Google" id="ProtNLM"/>
    </source>
</evidence>
<dbReference type="InterPro" id="IPR032675">
    <property type="entry name" value="LRR_dom_sf"/>
</dbReference>
<keyword evidence="3" id="KW-0472">Membrane</keyword>
<keyword evidence="3" id="KW-1133">Transmembrane helix</keyword>
<reference evidence="4" key="2">
    <citation type="submission" date="2020-05" db="UniProtKB">
        <authorList>
            <consortium name="EnsemblMetazoa"/>
        </authorList>
    </citation>
    <scope>IDENTIFICATION</scope>
    <source>
        <strain evidence="4">Epiroticus2</strain>
    </source>
</reference>
<organism evidence="4 5">
    <name type="scientific">Anopheles epiroticus</name>
    <dbReference type="NCBI Taxonomy" id="199890"/>
    <lineage>
        <taxon>Eukaryota</taxon>
        <taxon>Metazoa</taxon>
        <taxon>Ecdysozoa</taxon>
        <taxon>Arthropoda</taxon>
        <taxon>Hexapoda</taxon>
        <taxon>Insecta</taxon>
        <taxon>Pterygota</taxon>
        <taxon>Neoptera</taxon>
        <taxon>Endopterygota</taxon>
        <taxon>Diptera</taxon>
        <taxon>Nematocera</taxon>
        <taxon>Culicoidea</taxon>
        <taxon>Culicidae</taxon>
        <taxon>Anophelinae</taxon>
        <taxon>Anopheles</taxon>
    </lineage>
</organism>
<dbReference type="Gene3D" id="3.80.10.10">
    <property type="entry name" value="Ribonuclease Inhibitor"/>
    <property type="match status" value="3"/>
</dbReference>
<evidence type="ECO:0000313" key="5">
    <source>
        <dbReference type="Proteomes" id="UP000075885"/>
    </source>
</evidence>
<keyword evidence="1" id="KW-0433">Leucine-rich repeat</keyword>
<dbReference type="InterPro" id="IPR001611">
    <property type="entry name" value="Leu-rich_rpt"/>
</dbReference>
<dbReference type="STRING" id="199890.A0A182PL02"/>
<proteinExistence type="predicted"/>
<dbReference type="Proteomes" id="UP000075885">
    <property type="component" value="Unassembled WGS sequence"/>
</dbReference>
<evidence type="ECO:0000256" key="1">
    <source>
        <dbReference type="ARBA" id="ARBA00022614"/>
    </source>
</evidence>
<accession>A0A182PL02</accession>
<dbReference type="VEuPathDB" id="VectorBase:AEPI007619"/>
<name>A0A182PL02_9DIPT</name>